<feature type="transmembrane region" description="Helical" evidence="6">
    <location>
        <begin position="353"/>
        <end position="373"/>
    </location>
</feature>
<evidence type="ECO:0000256" key="5">
    <source>
        <dbReference type="ARBA" id="ARBA00025797"/>
    </source>
</evidence>
<feature type="domain" description="VTT" evidence="7">
    <location>
        <begin position="111"/>
        <end position="230"/>
    </location>
</feature>
<dbReference type="InParanoid" id="A0A077ZXY8"/>
<evidence type="ECO:0000256" key="3">
    <source>
        <dbReference type="ARBA" id="ARBA00022989"/>
    </source>
</evidence>
<dbReference type="AlphaFoldDB" id="A0A077ZXY8"/>
<feature type="transmembrane region" description="Helical" evidence="6">
    <location>
        <begin position="203"/>
        <end position="225"/>
    </location>
</feature>
<gene>
    <name evidence="8" type="primary">Contig3164.g3381</name>
    <name evidence="8" type="ORF">STYLEM_3754</name>
</gene>
<dbReference type="GO" id="GO:0016020">
    <property type="term" value="C:membrane"/>
    <property type="evidence" value="ECO:0007669"/>
    <property type="project" value="UniProtKB-SubCell"/>
</dbReference>
<feature type="transmembrane region" description="Helical" evidence="6">
    <location>
        <begin position="178"/>
        <end position="197"/>
    </location>
</feature>
<dbReference type="GO" id="GO:0000045">
    <property type="term" value="P:autophagosome assembly"/>
    <property type="evidence" value="ECO:0007669"/>
    <property type="project" value="TreeGrafter"/>
</dbReference>
<feature type="transmembrane region" description="Helical" evidence="6">
    <location>
        <begin position="77"/>
        <end position="96"/>
    </location>
</feature>
<evidence type="ECO:0000256" key="4">
    <source>
        <dbReference type="ARBA" id="ARBA00023136"/>
    </source>
</evidence>
<keyword evidence="2 6" id="KW-0812">Transmembrane</keyword>
<keyword evidence="3 6" id="KW-1133">Transmembrane helix</keyword>
<keyword evidence="9" id="KW-1185">Reference proteome</keyword>
<evidence type="ECO:0000256" key="6">
    <source>
        <dbReference type="SAM" id="Phobius"/>
    </source>
</evidence>
<dbReference type="InterPro" id="IPR045014">
    <property type="entry name" value="TM41A/B"/>
</dbReference>
<proteinExistence type="inferred from homology"/>
<evidence type="ECO:0000256" key="2">
    <source>
        <dbReference type="ARBA" id="ARBA00022692"/>
    </source>
</evidence>
<evidence type="ECO:0000313" key="9">
    <source>
        <dbReference type="Proteomes" id="UP000039865"/>
    </source>
</evidence>
<evidence type="ECO:0000259" key="7">
    <source>
        <dbReference type="Pfam" id="PF09335"/>
    </source>
</evidence>
<comment type="similarity">
    <text evidence="5">Belongs to the TMEM41 family.</text>
</comment>
<reference evidence="8 9" key="1">
    <citation type="submission" date="2014-06" db="EMBL/GenBank/DDBJ databases">
        <authorList>
            <person name="Swart Estienne"/>
        </authorList>
    </citation>
    <scope>NUCLEOTIDE SEQUENCE [LARGE SCALE GENOMIC DNA]</scope>
    <source>
        <strain evidence="8 9">130c</strain>
    </source>
</reference>
<dbReference type="Pfam" id="PF09335">
    <property type="entry name" value="VTT_dom"/>
    <property type="match status" value="1"/>
</dbReference>
<dbReference type="FunCoup" id="A0A077ZXY8">
    <property type="interactions" value="78"/>
</dbReference>
<dbReference type="InterPro" id="IPR032816">
    <property type="entry name" value="VTT_dom"/>
</dbReference>
<sequence>MIIYLLISYQQEQQSTENFDNKEKILGMLFLCGFTFMFLVFYFFPELSPEKLIRFPRGADDLRLINSVIQKLTQNHFYHVTLAFCSLYVLQVYIYLACLIHSFISLQTFAIPGPIFLSVLSGAIFGGVPGFLMVCLCATSGASLCYTLSWLLGRNLVKRFFNQRLIQMQAQLEKQKDNLIFYLLFLRITPIVPNFFINISSPILNVPLSKFFIATLFGLMPMNIIHVKTGMMLNDIQQVGADFKDSFPYYPLSSRKSQKKNMLDFKGKVKTFKQKFSQSQSYQLYFNQFQIIIIKNQMSVRPITYGEDTKATGHPFVNIGAVFGGLQGLLYFLHVQRIPFRSNWFAQPRSFAAFAILAGGGYLAGGIGALLFFTDRELLRLKISHNRDELNMIESQLTPLK</sequence>
<feature type="transmembrane region" description="Helical" evidence="6">
    <location>
        <begin position="316"/>
        <end position="333"/>
    </location>
</feature>
<dbReference type="Proteomes" id="UP000039865">
    <property type="component" value="Unassembled WGS sequence"/>
</dbReference>
<keyword evidence="4 6" id="KW-0472">Membrane</keyword>
<feature type="transmembrane region" description="Helical" evidence="6">
    <location>
        <begin position="131"/>
        <end position="157"/>
    </location>
</feature>
<dbReference type="PANTHER" id="PTHR43220">
    <property type="match status" value="1"/>
</dbReference>
<dbReference type="EMBL" id="CCKQ01003651">
    <property type="protein sequence ID" value="CDW74771.1"/>
    <property type="molecule type" value="Genomic_DNA"/>
</dbReference>
<accession>A0A077ZXY8</accession>
<protein>
    <recommendedName>
        <fullName evidence="7">VTT domain-containing protein</fullName>
    </recommendedName>
</protein>
<evidence type="ECO:0000256" key="1">
    <source>
        <dbReference type="ARBA" id="ARBA00004141"/>
    </source>
</evidence>
<evidence type="ECO:0000313" key="8">
    <source>
        <dbReference type="EMBL" id="CDW74771.1"/>
    </source>
</evidence>
<feature type="transmembrane region" description="Helical" evidence="6">
    <location>
        <begin position="25"/>
        <end position="44"/>
    </location>
</feature>
<feature type="transmembrane region" description="Helical" evidence="6">
    <location>
        <begin position="103"/>
        <end position="125"/>
    </location>
</feature>
<dbReference type="OrthoDB" id="3364966at2759"/>
<dbReference type="PANTHER" id="PTHR43220:SF18">
    <property type="entry name" value="TRANSMEMBRANE PROTEIN 41B"/>
    <property type="match status" value="1"/>
</dbReference>
<organism evidence="8 9">
    <name type="scientific">Stylonychia lemnae</name>
    <name type="common">Ciliate</name>
    <dbReference type="NCBI Taxonomy" id="5949"/>
    <lineage>
        <taxon>Eukaryota</taxon>
        <taxon>Sar</taxon>
        <taxon>Alveolata</taxon>
        <taxon>Ciliophora</taxon>
        <taxon>Intramacronucleata</taxon>
        <taxon>Spirotrichea</taxon>
        <taxon>Stichotrichia</taxon>
        <taxon>Sporadotrichida</taxon>
        <taxon>Oxytrichidae</taxon>
        <taxon>Stylonychinae</taxon>
        <taxon>Stylonychia</taxon>
    </lineage>
</organism>
<comment type="subcellular location">
    <subcellularLocation>
        <location evidence="1">Membrane</location>
        <topology evidence="1">Multi-pass membrane protein</topology>
    </subcellularLocation>
</comment>
<name>A0A077ZXY8_STYLE</name>